<keyword evidence="1" id="KW-0433">Leucine-rich repeat</keyword>
<dbReference type="InterPro" id="IPR013210">
    <property type="entry name" value="LRR_N_plant-typ"/>
</dbReference>
<dbReference type="Gramene" id="ESW29136">
    <property type="protein sequence ID" value="ESW29136"/>
    <property type="gene ID" value="PHAVU_002G046300g"/>
</dbReference>
<evidence type="ECO:0000256" key="2">
    <source>
        <dbReference type="ARBA" id="ARBA00022729"/>
    </source>
</evidence>
<dbReference type="SMR" id="V7CJT8"/>
<protein>
    <recommendedName>
        <fullName evidence="4">Leucine-rich repeat-containing N-terminal plant-type domain-containing protein</fullName>
    </recommendedName>
</protein>
<keyword evidence="6" id="KW-1185">Reference proteome</keyword>
<dbReference type="OrthoDB" id="406235at2759"/>
<evidence type="ECO:0000313" key="5">
    <source>
        <dbReference type="EMBL" id="ESW29136.1"/>
    </source>
</evidence>
<dbReference type="STRING" id="3885.V7CJT8"/>
<dbReference type="Pfam" id="PF00560">
    <property type="entry name" value="LRR_1"/>
    <property type="match status" value="1"/>
</dbReference>
<dbReference type="AlphaFoldDB" id="V7CJT8"/>
<dbReference type="PANTHER" id="PTHR47988">
    <property type="entry name" value="SOMATIC EMBRYOGENESIS RECEPTOR KINASE 1"/>
    <property type="match status" value="1"/>
</dbReference>
<keyword evidence="2" id="KW-0732">Signal</keyword>
<dbReference type="Proteomes" id="UP000000226">
    <property type="component" value="Chromosome 2"/>
</dbReference>
<dbReference type="EMBL" id="CM002289">
    <property type="protein sequence ID" value="ESW29136.1"/>
    <property type="molecule type" value="Genomic_DNA"/>
</dbReference>
<evidence type="ECO:0000256" key="3">
    <source>
        <dbReference type="ARBA" id="ARBA00022737"/>
    </source>
</evidence>
<dbReference type="Pfam" id="PF08263">
    <property type="entry name" value="LRRNT_2"/>
    <property type="match status" value="1"/>
</dbReference>
<dbReference type="OMA" id="FPMESYK"/>
<dbReference type="InterPro" id="IPR032675">
    <property type="entry name" value="LRR_dom_sf"/>
</dbReference>
<dbReference type="PRINTS" id="PR00019">
    <property type="entry name" value="LEURICHRPT"/>
</dbReference>
<sequence length="213" mass="23348">DALSAFRGRLSDPNNVMQSWDPTLVNPCTWLRVSCDSNDNVVLRMHLFGNKLSGNIPQELGSLKNLISMDLSKNKLEGNIPKSFANLKSLKSLYNLSVIRYLGNSGLSGTLGPELAQLPSLQHLHLFGNNLSGNIPQELGSLKNLISMDLSKNKLEGNIPESFANLESLKFLWLDNNELSGTIPSAVVTLLKNLVVFFGNKKFRSARVKGVVA</sequence>
<dbReference type="eggNOG" id="KOG0619">
    <property type="taxonomic scope" value="Eukaryota"/>
</dbReference>
<feature type="non-terminal residue" evidence="5">
    <location>
        <position position="1"/>
    </location>
</feature>
<keyword evidence="3" id="KW-0677">Repeat</keyword>
<gene>
    <name evidence="5" type="ORF">PHAVU_002G046300g</name>
</gene>
<dbReference type="Pfam" id="PF13855">
    <property type="entry name" value="LRR_8"/>
    <property type="match status" value="1"/>
</dbReference>
<accession>V7CJT8</accession>
<evidence type="ECO:0000256" key="1">
    <source>
        <dbReference type="ARBA" id="ARBA00022614"/>
    </source>
</evidence>
<feature type="domain" description="Leucine-rich repeat-containing N-terminal plant-type" evidence="4">
    <location>
        <begin position="1"/>
        <end position="36"/>
    </location>
</feature>
<dbReference type="InterPro" id="IPR001611">
    <property type="entry name" value="Leu-rich_rpt"/>
</dbReference>
<evidence type="ECO:0000259" key="4">
    <source>
        <dbReference type="Pfam" id="PF08263"/>
    </source>
</evidence>
<organism evidence="5 6">
    <name type="scientific">Phaseolus vulgaris</name>
    <name type="common">Kidney bean</name>
    <name type="synonym">French bean</name>
    <dbReference type="NCBI Taxonomy" id="3885"/>
    <lineage>
        <taxon>Eukaryota</taxon>
        <taxon>Viridiplantae</taxon>
        <taxon>Streptophyta</taxon>
        <taxon>Embryophyta</taxon>
        <taxon>Tracheophyta</taxon>
        <taxon>Spermatophyta</taxon>
        <taxon>Magnoliopsida</taxon>
        <taxon>eudicotyledons</taxon>
        <taxon>Gunneridae</taxon>
        <taxon>Pentapetalae</taxon>
        <taxon>rosids</taxon>
        <taxon>fabids</taxon>
        <taxon>Fabales</taxon>
        <taxon>Fabaceae</taxon>
        <taxon>Papilionoideae</taxon>
        <taxon>50 kb inversion clade</taxon>
        <taxon>NPAAA clade</taxon>
        <taxon>indigoferoid/millettioid clade</taxon>
        <taxon>Phaseoleae</taxon>
        <taxon>Phaseolus</taxon>
    </lineage>
</organism>
<dbReference type="FunFam" id="3.80.10.10:FF:000383">
    <property type="entry name" value="Leucine-rich repeat receptor protein kinase EMS1"/>
    <property type="match status" value="1"/>
</dbReference>
<proteinExistence type="predicted"/>
<name>V7CJT8_PHAVU</name>
<dbReference type="Gene3D" id="3.80.10.10">
    <property type="entry name" value="Ribonuclease Inhibitor"/>
    <property type="match status" value="2"/>
</dbReference>
<reference evidence="6" key="1">
    <citation type="journal article" date="2014" name="Nat. Genet.">
        <title>A reference genome for common bean and genome-wide analysis of dual domestications.</title>
        <authorList>
            <person name="Schmutz J."/>
            <person name="McClean P.E."/>
            <person name="Mamidi S."/>
            <person name="Wu G.A."/>
            <person name="Cannon S.B."/>
            <person name="Grimwood J."/>
            <person name="Jenkins J."/>
            <person name="Shu S."/>
            <person name="Song Q."/>
            <person name="Chavarro C."/>
            <person name="Torres-Torres M."/>
            <person name="Geffroy V."/>
            <person name="Moghaddam S.M."/>
            <person name="Gao D."/>
            <person name="Abernathy B."/>
            <person name="Barry K."/>
            <person name="Blair M."/>
            <person name="Brick M.A."/>
            <person name="Chovatia M."/>
            <person name="Gepts P."/>
            <person name="Goodstein D.M."/>
            <person name="Gonzales M."/>
            <person name="Hellsten U."/>
            <person name="Hyten D.L."/>
            <person name="Jia G."/>
            <person name="Kelly J.D."/>
            <person name="Kudrna D."/>
            <person name="Lee R."/>
            <person name="Richard M.M."/>
            <person name="Miklas P.N."/>
            <person name="Osorno J.M."/>
            <person name="Rodrigues J."/>
            <person name="Thareau V."/>
            <person name="Urrea C.A."/>
            <person name="Wang M."/>
            <person name="Yu Y."/>
            <person name="Zhang M."/>
            <person name="Wing R.A."/>
            <person name="Cregan P.B."/>
            <person name="Rokhsar D.S."/>
            <person name="Jackson S.A."/>
        </authorList>
    </citation>
    <scope>NUCLEOTIDE SEQUENCE [LARGE SCALE GENOMIC DNA]</scope>
    <source>
        <strain evidence="6">cv. G19833</strain>
    </source>
</reference>
<dbReference type="SUPFAM" id="SSF52058">
    <property type="entry name" value="L domain-like"/>
    <property type="match status" value="1"/>
</dbReference>
<evidence type="ECO:0000313" key="6">
    <source>
        <dbReference type="Proteomes" id="UP000000226"/>
    </source>
</evidence>